<dbReference type="RefSeq" id="XP_018030543.1">
    <property type="nucleotide sequence ID" value="XM_018176966.1"/>
</dbReference>
<dbReference type="SUPFAM" id="SSF56317">
    <property type="entry name" value="Carbon-nitrogen hydrolase"/>
    <property type="match status" value="1"/>
</dbReference>
<keyword evidence="8" id="KW-1185">Reference proteome</keyword>
<name>A0A177C042_9PLEO</name>
<dbReference type="InterPro" id="IPR044149">
    <property type="entry name" value="Nitrilases_CHs"/>
</dbReference>
<evidence type="ECO:0000256" key="2">
    <source>
        <dbReference type="ARBA" id="ARBA00022801"/>
    </source>
</evidence>
<dbReference type="GO" id="GO:0000257">
    <property type="term" value="F:nitrilase activity"/>
    <property type="evidence" value="ECO:0007669"/>
    <property type="project" value="UniProtKB-EC"/>
</dbReference>
<dbReference type="PANTHER" id="PTHR46044:SF14">
    <property type="entry name" value="ARYLACETONITRILASE"/>
    <property type="match status" value="1"/>
</dbReference>
<dbReference type="Gene3D" id="3.60.110.10">
    <property type="entry name" value="Carbon-nitrogen hydrolase"/>
    <property type="match status" value="1"/>
</dbReference>
<reference evidence="7 8" key="1">
    <citation type="submission" date="2016-05" db="EMBL/GenBank/DDBJ databases">
        <title>Comparative analysis of secretome profiles of manganese(II)-oxidizing ascomycete fungi.</title>
        <authorList>
            <consortium name="DOE Joint Genome Institute"/>
            <person name="Zeiner C.A."/>
            <person name="Purvine S.O."/>
            <person name="Zink E.M."/>
            <person name="Wu S."/>
            <person name="Pasa-Tolic L."/>
            <person name="Chaput D.L."/>
            <person name="Haridas S."/>
            <person name="Grigoriev I.V."/>
            <person name="Santelli C.M."/>
            <person name="Hansel C.M."/>
        </authorList>
    </citation>
    <scope>NUCLEOTIDE SEQUENCE [LARGE SCALE GENOMIC DNA]</scope>
    <source>
        <strain evidence="7 8">AP3s5-JAC2a</strain>
    </source>
</reference>
<dbReference type="AlphaFoldDB" id="A0A177C042"/>
<gene>
    <name evidence="7" type="ORF">CC84DRAFT_1156251</name>
</gene>
<evidence type="ECO:0000259" key="6">
    <source>
        <dbReference type="PROSITE" id="PS50263"/>
    </source>
</evidence>
<dbReference type="CDD" id="cd07564">
    <property type="entry name" value="nitrilases_CHs"/>
    <property type="match status" value="1"/>
</dbReference>
<evidence type="ECO:0000313" key="7">
    <source>
        <dbReference type="EMBL" id="OAG00178.1"/>
    </source>
</evidence>
<dbReference type="Proteomes" id="UP000077069">
    <property type="component" value="Unassembled WGS sequence"/>
</dbReference>
<dbReference type="InterPro" id="IPR036526">
    <property type="entry name" value="C-N_Hydrolase_sf"/>
</dbReference>
<dbReference type="InterPro" id="IPR000132">
    <property type="entry name" value="Nitrilase/CN_hydratase_CS"/>
</dbReference>
<dbReference type="PANTHER" id="PTHR46044">
    <property type="entry name" value="NITRILASE"/>
    <property type="match status" value="1"/>
</dbReference>
<sequence>MASRTLRVAVTQAEPEWLDLQGTVDKTIHLIEEAASNGAKLITFPEVWIPGYPGWIWARLVDPALGARYIQNSMPATGPEMQAIQKAAKQHSIAVVLGFSERTPSNSLYISQTIISPGGEILLKRRKIKPTHMERTVYGEGSGSDLTNVVAVDFGGTVGIVKIGTLACWEHTQPLLKYNTYSQDEVIHVAMWPPLDAFGAQPAPENPGLFSMSHDGAYSLSTTHAIEGGTYVLYTTAVCTEKGIDTFDSKQGLIFREPGGGHAAVIGPDGRRLTKELEGGPTKEGILYADLELDKGLGVRAFTDVVGHYARPDLLWLGVDRQEKKCVVERPREQQ</sequence>
<protein>
    <recommendedName>
        <fullName evidence="4">nitrilase</fullName>
        <ecNumber evidence="4">3.5.5.1</ecNumber>
    </recommendedName>
</protein>
<dbReference type="GO" id="GO:0016836">
    <property type="term" value="F:hydro-lyase activity"/>
    <property type="evidence" value="ECO:0007669"/>
    <property type="project" value="UniProtKB-ARBA"/>
</dbReference>
<dbReference type="GeneID" id="28760452"/>
<comment type="catalytic activity">
    <reaction evidence="3">
        <text>a nitrile + 2 H2O = a carboxylate + NH4(+)</text>
        <dbReference type="Rhea" id="RHEA:21724"/>
        <dbReference type="ChEBI" id="CHEBI:15377"/>
        <dbReference type="ChEBI" id="CHEBI:18379"/>
        <dbReference type="ChEBI" id="CHEBI:28938"/>
        <dbReference type="ChEBI" id="CHEBI:29067"/>
        <dbReference type="EC" id="3.5.5.1"/>
    </reaction>
</comment>
<dbReference type="OrthoDB" id="10250282at2759"/>
<comment type="similarity">
    <text evidence="1">Belongs to the carbon-nitrogen hydrolase superfamily. Nitrilase family.</text>
</comment>
<dbReference type="EMBL" id="KV441560">
    <property type="protein sequence ID" value="OAG00178.1"/>
    <property type="molecule type" value="Genomic_DNA"/>
</dbReference>
<dbReference type="EC" id="3.5.5.1" evidence="4"/>
<dbReference type="PROSITE" id="PS50263">
    <property type="entry name" value="CN_HYDROLASE"/>
    <property type="match status" value="1"/>
</dbReference>
<organism evidence="7 8">
    <name type="scientific">Paraphaeosphaeria sporulosa</name>
    <dbReference type="NCBI Taxonomy" id="1460663"/>
    <lineage>
        <taxon>Eukaryota</taxon>
        <taxon>Fungi</taxon>
        <taxon>Dikarya</taxon>
        <taxon>Ascomycota</taxon>
        <taxon>Pezizomycotina</taxon>
        <taxon>Dothideomycetes</taxon>
        <taxon>Pleosporomycetidae</taxon>
        <taxon>Pleosporales</taxon>
        <taxon>Massarineae</taxon>
        <taxon>Didymosphaeriaceae</taxon>
        <taxon>Paraphaeosphaeria</taxon>
    </lineage>
</organism>
<proteinExistence type="inferred from homology"/>
<dbReference type="PROSITE" id="PS00920">
    <property type="entry name" value="NITRIL_CHT_1"/>
    <property type="match status" value="1"/>
</dbReference>
<dbReference type="InParanoid" id="A0A177C042"/>
<feature type="domain" description="CN hydrolase" evidence="6">
    <location>
        <begin position="6"/>
        <end position="293"/>
    </location>
</feature>
<feature type="active site" description="Proton acceptor" evidence="5">
    <location>
        <position position="46"/>
    </location>
</feature>
<dbReference type="InterPro" id="IPR003010">
    <property type="entry name" value="C-N_Hydrolase"/>
</dbReference>
<evidence type="ECO:0000256" key="3">
    <source>
        <dbReference type="ARBA" id="ARBA00036406"/>
    </source>
</evidence>
<evidence type="ECO:0000313" key="8">
    <source>
        <dbReference type="Proteomes" id="UP000077069"/>
    </source>
</evidence>
<keyword evidence="2" id="KW-0378">Hydrolase</keyword>
<dbReference type="Pfam" id="PF00795">
    <property type="entry name" value="CN_hydrolase"/>
    <property type="match status" value="1"/>
</dbReference>
<evidence type="ECO:0000256" key="5">
    <source>
        <dbReference type="PROSITE-ProRule" id="PRU10139"/>
    </source>
</evidence>
<evidence type="ECO:0000256" key="4">
    <source>
        <dbReference type="ARBA" id="ARBA00039045"/>
    </source>
</evidence>
<evidence type="ECO:0000256" key="1">
    <source>
        <dbReference type="ARBA" id="ARBA00008129"/>
    </source>
</evidence>
<accession>A0A177C042</accession>
<dbReference type="STRING" id="1460663.A0A177C042"/>
<dbReference type="FunCoup" id="A0A177C042">
    <property type="interactions" value="726"/>
</dbReference>